<proteinExistence type="predicted"/>
<reference evidence="1 2" key="1">
    <citation type="submission" date="2019-10" db="EMBL/GenBank/DDBJ databases">
        <title>Streptomyces tenebrisbrunneis sp.nov., an endogenous actinomycete isolated from of Lycium ruthenicum.</title>
        <authorList>
            <person name="Ma L."/>
        </authorList>
    </citation>
    <scope>NUCLEOTIDE SEQUENCE [LARGE SCALE GENOMIC DNA]</scope>
    <source>
        <strain evidence="1 2">TRM 66187</strain>
    </source>
</reference>
<dbReference type="Proteomes" id="UP000621266">
    <property type="component" value="Unassembled WGS sequence"/>
</dbReference>
<evidence type="ECO:0000313" key="1">
    <source>
        <dbReference type="EMBL" id="KAF4405749.1"/>
    </source>
</evidence>
<evidence type="ECO:0000313" key="2">
    <source>
        <dbReference type="Proteomes" id="UP000621266"/>
    </source>
</evidence>
<dbReference type="EMBL" id="WHPN01000404">
    <property type="protein sequence ID" value="KAF4405749.1"/>
    <property type="molecule type" value="Genomic_DNA"/>
</dbReference>
<sequence length="85" mass="9156">MLEPLVPPAMPGERPRKHPRRGLIDALAYWVRAGGYSLGCGAPGFTHAMAESSRHGQTEDAVIRRPPRVGVGHVGGRNGCVCFYC</sequence>
<keyword evidence="2" id="KW-1185">Reference proteome</keyword>
<protein>
    <submittedName>
        <fullName evidence="1">Transposase</fullName>
    </submittedName>
</protein>
<comment type="caution">
    <text evidence="1">The sequence shown here is derived from an EMBL/GenBank/DDBJ whole genome shotgun (WGS) entry which is preliminary data.</text>
</comment>
<organism evidence="1 2">
    <name type="scientific">Streptomyces lycii</name>
    <dbReference type="NCBI Taxonomy" id="2654337"/>
    <lineage>
        <taxon>Bacteria</taxon>
        <taxon>Bacillati</taxon>
        <taxon>Actinomycetota</taxon>
        <taxon>Actinomycetes</taxon>
        <taxon>Kitasatosporales</taxon>
        <taxon>Streptomycetaceae</taxon>
        <taxon>Streptomyces</taxon>
    </lineage>
</organism>
<name>A0ABQ7FBM9_9ACTN</name>
<accession>A0ABQ7FBM9</accession>
<dbReference type="RefSeq" id="WP_170315956.1">
    <property type="nucleotide sequence ID" value="NZ_WHPN01000404.1"/>
</dbReference>
<gene>
    <name evidence="1" type="ORF">GCU69_28595</name>
</gene>